<name>A0ABY6CY12_9BACT</name>
<gene>
    <name evidence="8" type="ORF">N7E81_15720</name>
</gene>
<evidence type="ECO:0000256" key="1">
    <source>
        <dbReference type="ARBA" id="ARBA00022741"/>
    </source>
</evidence>
<evidence type="ECO:0000256" key="5">
    <source>
        <dbReference type="ARBA" id="ARBA00045658"/>
    </source>
</evidence>
<dbReference type="Gene3D" id="3.40.50.300">
    <property type="entry name" value="P-loop containing nucleotide triphosphate hydrolases"/>
    <property type="match status" value="1"/>
</dbReference>
<comment type="catalytic activity">
    <reaction evidence="6">
        <text>GTP + H2O = GDP + phosphate + H(+)</text>
        <dbReference type="Rhea" id="RHEA:19669"/>
        <dbReference type="ChEBI" id="CHEBI:15377"/>
        <dbReference type="ChEBI" id="CHEBI:15378"/>
        <dbReference type="ChEBI" id="CHEBI:37565"/>
        <dbReference type="ChEBI" id="CHEBI:43474"/>
        <dbReference type="ChEBI" id="CHEBI:58189"/>
    </reaction>
    <physiologicalReaction direction="left-to-right" evidence="6">
        <dbReference type="Rhea" id="RHEA:19670"/>
    </physiologicalReaction>
</comment>
<dbReference type="InterPro" id="IPR051316">
    <property type="entry name" value="Zinc-reg_GTPase_activator"/>
</dbReference>
<protein>
    <submittedName>
        <fullName evidence="8">GTP-binding protein</fullName>
    </submittedName>
</protein>
<dbReference type="Pfam" id="PF02492">
    <property type="entry name" value="cobW"/>
    <property type="match status" value="1"/>
</dbReference>
<keyword evidence="2" id="KW-0378">Hydrolase</keyword>
<evidence type="ECO:0000256" key="2">
    <source>
        <dbReference type="ARBA" id="ARBA00022801"/>
    </source>
</evidence>
<evidence type="ECO:0000313" key="9">
    <source>
        <dbReference type="Proteomes" id="UP001062165"/>
    </source>
</evidence>
<evidence type="ECO:0000256" key="3">
    <source>
        <dbReference type="ARBA" id="ARBA00023186"/>
    </source>
</evidence>
<dbReference type="InterPro" id="IPR036627">
    <property type="entry name" value="CobW-likC_sf"/>
</dbReference>
<evidence type="ECO:0000256" key="6">
    <source>
        <dbReference type="ARBA" id="ARBA00049117"/>
    </source>
</evidence>
<dbReference type="Proteomes" id="UP001062165">
    <property type="component" value="Chromosome"/>
</dbReference>
<organism evidence="8 9">
    <name type="scientific">Reichenbachiella carrageenanivorans</name>
    <dbReference type="NCBI Taxonomy" id="2979869"/>
    <lineage>
        <taxon>Bacteria</taxon>
        <taxon>Pseudomonadati</taxon>
        <taxon>Bacteroidota</taxon>
        <taxon>Cytophagia</taxon>
        <taxon>Cytophagales</taxon>
        <taxon>Reichenbachiellaceae</taxon>
        <taxon>Reichenbachiella</taxon>
    </lineage>
</organism>
<reference evidence="8" key="1">
    <citation type="submission" date="2022-10" db="EMBL/GenBank/DDBJ databases">
        <title>Comparative genomics and taxonomic characterization of three novel marine species of genus Reichenbachiella exhibiting antioxidant and polysaccharide degradation activities.</title>
        <authorList>
            <person name="Muhammad N."/>
            <person name="Lee Y.-J."/>
            <person name="Ko J."/>
            <person name="Kim S.-G."/>
        </authorList>
    </citation>
    <scope>NUCLEOTIDE SEQUENCE</scope>
    <source>
        <strain evidence="8">Wsw4-B4</strain>
    </source>
</reference>
<keyword evidence="9" id="KW-1185">Reference proteome</keyword>
<accession>A0ABY6CY12</accession>
<dbReference type="SMART" id="SM00833">
    <property type="entry name" value="CobW_C"/>
    <property type="match status" value="1"/>
</dbReference>
<dbReference type="CDD" id="cd03112">
    <property type="entry name" value="CobW-like"/>
    <property type="match status" value="1"/>
</dbReference>
<dbReference type="PANTHER" id="PTHR13748:SF62">
    <property type="entry name" value="COBW DOMAIN-CONTAINING PROTEIN"/>
    <property type="match status" value="1"/>
</dbReference>
<proteinExistence type="inferred from homology"/>
<dbReference type="EMBL" id="CP106735">
    <property type="protein sequence ID" value="UXX78807.1"/>
    <property type="molecule type" value="Genomic_DNA"/>
</dbReference>
<dbReference type="PANTHER" id="PTHR13748">
    <property type="entry name" value="COBW-RELATED"/>
    <property type="match status" value="1"/>
</dbReference>
<comment type="function">
    <text evidence="5">Zinc chaperone that directly transfers zinc cofactor to target proteins, thereby activating them. Zinc is transferred from the CXCC motif in the GTPase domain to the zinc binding site in target proteins in a process requiring GTP hydrolysis.</text>
</comment>
<feature type="domain" description="CobW C-terminal" evidence="7">
    <location>
        <begin position="226"/>
        <end position="320"/>
    </location>
</feature>
<evidence type="ECO:0000259" key="7">
    <source>
        <dbReference type="SMART" id="SM00833"/>
    </source>
</evidence>
<sequence length="326" mass="36630">MKTKPVHIITSFLGAGKTTFLNHFIKERLPERIFVIENECGATNVDGALIMDGTEEIVELTSGCLCCSLADGLLDILQDVYNRRDEYDRLVIETTGIADPSSIVQVFLENPAVEKAFSFQQVICLVDAGLVVEWLDEAEEALRQIAIADVLLVNKIDQIAEGKLHQVLATLNGINPQAKSYTGYDGIFPIEDILQMGTINPEAIEAVTNTQGHHHFQHGETNNHKISTFTLDFSHPLDLNELQLDLNRIIHLYRHQVYRVKGVIAIPHYPNRVILQSVRSTFVATDGTPWEDENNREGRLVFIGRGLKKEAFEKMFNQHLVFPSIS</sequence>
<dbReference type="InterPro" id="IPR003495">
    <property type="entry name" value="CobW/HypB/UreG_nucleotide-bd"/>
</dbReference>
<dbReference type="Gene3D" id="3.30.1220.10">
    <property type="entry name" value="CobW-like, C-terminal domain"/>
    <property type="match status" value="1"/>
</dbReference>
<comment type="similarity">
    <text evidence="4">Belongs to the SIMIBI class G3E GTPase family. ZNG1 subfamily.</text>
</comment>
<keyword evidence="1" id="KW-0547">Nucleotide-binding</keyword>
<dbReference type="SUPFAM" id="SSF52540">
    <property type="entry name" value="P-loop containing nucleoside triphosphate hydrolases"/>
    <property type="match status" value="1"/>
</dbReference>
<dbReference type="InterPro" id="IPR027417">
    <property type="entry name" value="P-loop_NTPase"/>
</dbReference>
<evidence type="ECO:0000313" key="8">
    <source>
        <dbReference type="EMBL" id="UXX78807.1"/>
    </source>
</evidence>
<evidence type="ECO:0000256" key="4">
    <source>
        <dbReference type="ARBA" id="ARBA00034320"/>
    </source>
</evidence>
<dbReference type="RefSeq" id="WP_263050551.1">
    <property type="nucleotide sequence ID" value="NZ_CP106735.1"/>
</dbReference>
<dbReference type="Pfam" id="PF07683">
    <property type="entry name" value="CobW_C"/>
    <property type="match status" value="1"/>
</dbReference>
<keyword evidence="3" id="KW-0143">Chaperone</keyword>
<dbReference type="InterPro" id="IPR011629">
    <property type="entry name" value="CobW-like_C"/>
</dbReference>
<dbReference type="SUPFAM" id="SSF90002">
    <property type="entry name" value="Hypothetical protein YjiA, C-terminal domain"/>
    <property type="match status" value="1"/>
</dbReference>